<dbReference type="SUPFAM" id="SSF52540">
    <property type="entry name" value="P-loop containing nucleoside triphosphate hydrolases"/>
    <property type="match status" value="1"/>
</dbReference>
<proteinExistence type="predicted"/>
<dbReference type="STRING" id="29524.SAMN02745171_00459"/>
<dbReference type="Gene3D" id="3.40.50.300">
    <property type="entry name" value="P-loop containing nucleotide triphosphate hydrolases"/>
    <property type="match status" value="1"/>
</dbReference>
<gene>
    <name evidence="1" type="ORF">SAMN02745171_00459</name>
</gene>
<dbReference type="OrthoDB" id="835620at2"/>
<protein>
    <submittedName>
        <fullName evidence="1">DNA replication protein DnaC</fullName>
    </submittedName>
</protein>
<evidence type="ECO:0000313" key="2">
    <source>
        <dbReference type="Proteomes" id="UP000190121"/>
    </source>
</evidence>
<dbReference type="AlphaFoldDB" id="A0A1T4LNZ0"/>
<sequence length="248" mass="28605">MNKNETRKHGIRVDRLLQMVRERGLFPLIERHAMNISQASYETAFLEVARLLLPHGFTIDEHNRSAIFYLLQWLEGSPNAQQQDPESGVQCPANLSKGFYVCGPTGTGKTLVMNILSELCANLGITYRMGDQRFPLSWQSIRASTICMQYVREGRLDAFIEPRVLCIQDLGAEPREVLYMGNRVELLRTIIEERGDRHDCITHFTSNYRLAGQQLLQCYGIRAVSRLFEMCNYVEMKGDDRRKRGREK</sequence>
<name>A0A1T4LNZ0_9PORP</name>
<dbReference type="RefSeq" id="WP_078736423.1">
    <property type="nucleotide sequence ID" value="NZ_FUXE01000004.1"/>
</dbReference>
<dbReference type="EMBL" id="FUXE01000004">
    <property type="protein sequence ID" value="SJZ56238.1"/>
    <property type="molecule type" value="Genomic_DNA"/>
</dbReference>
<dbReference type="Proteomes" id="UP000190121">
    <property type="component" value="Unassembled WGS sequence"/>
</dbReference>
<accession>A0A1T4LNZ0</accession>
<keyword evidence="2" id="KW-1185">Reference proteome</keyword>
<reference evidence="2" key="1">
    <citation type="submission" date="2017-02" db="EMBL/GenBank/DDBJ databases">
        <authorList>
            <person name="Varghese N."/>
            <person name="Submissions S."/>
        </authorList>
    </citation>
    <scope>NUCLEOTIDE SEQUENCE [LARGE SCALE GENOMIC DNA]</scope>
    <source>
        <strain evidence="2">ATCC 51356</strain>
    </source>
</reference>
<dbReference type="InterPro" id="IPR027417">
    <property type="entry name" value="P-loop_NTPase"/>
</dbReference>
<evidence type="ECO:0000313" key="1">
    <source>
        <dbReference type="EMBL" id="SJZ56238.1"/>
    </source>
</evidence>
<organism evidence="1 2">
    <name type="scientific">Porphyromonas circumdentaria</name>
    <dbReference type="NCBI Taxonomy" id="29524"/>
    <lineage>
        <taxon>Bacteria</taxon>
        <taxon>Pseudomonadati</taxon>
        <taxon>Bacteroidota</taxon>
        <taxon>Bacteroidia</taxon>
        <taxon>Bacteroidales</taxon>
        <taxon>Porphyromonadaceae</taxon>
        <taxon>Porphyromonas</taxon>
    </lineage>
</organism>